<dbReference type="EMBL" id="AP027732">
    <property type="protein sequence ID" value="BDZ51732.1"/>
    <property type="molecule type" value="Genomic_DNA"/>
</dbReference>
<gene>
    <name evidence="1" type="ORF">GCM10025867_39730</name>
</gene>
<protein>
    <submittedName>
        <fullName evidence="1">Uncharacterized protein</fullName>
    </submittedName>
</protein>
<dbReference type="Proteomes" id="UP001321486">
    <property type="component" value="Chromosome"/>
</dbReference>
<organism evidence="1 2">
    <name type="scientific">Frondihabitans sucicola</name>
    <dbReference type="NCBI Taxonomy" id="1268041"/>
    <lineage>
        <taxon>Bacteria</taxon>
        <taxon>Bacillati</taxon>
        <taxon>Actinomycetota</taxon>
        <taxon>Actinomycetes</taxon>
        <taxon>Micrococcales</taxon>
        <taxon>Microbacteriaceae</taxon>
        <taxon>Frondihabitans</taxon>
    </lineage>
</organism>
<dbReference type="RefSeq" id="WP_286344428.1">
    <property type="nucleotide sequence ID" value="NZ_AP027732.1"/>
</dbReference>
<keyword evidence="2" id="KW-1185">Reference proteome</keyword>
<proteinExistence type="predicted"/>
<accession>A0ABM8GTG2</accession>
<evidence type="ECO:0000313" key="2">
    <source>
        <dbReference type="Proteomes" id="UP001321486"/>
    </source>
</evidence>
<reference evidence="2" key="1">
    <citation type="journal article" date="2019" name="Int. J. Syst. Evol. Microbiol.">
        <title>The Global Catalogue of Microorganisms (GCM) 10K type strain sequencing project: providing services to taxonomists for standard genome sequencing and annotation.</title>
        <authorList>
            <consortium name="The Broad Institute Genomics Platform"/>
            <consortium name="The Broad Institute Genome Sequencing Center for Infectious Disease"/>
            <person name="Wu L."/>
            <person name="Ma J."/>
        </authorList>
    </citation>
    <scope>NUCLEOTIDE SEQUENCE [LARGE SCALE GENOMIC DNA]</scope>
    <source>
        <strain evidence="2">NBRC 108728</strain>
    </source>
</reference>
<sequence>MASEMLLGPLRVIQVEHRIERLHFAALVGLATDDGDWERDDPQETHRIADDFQLCVEAEAVVVTGQIMERRHRA</sequence>
<name>A0ABM8GTG2_9MICO</name>
<evidence type="ECO:0000313" key="1">
    <source>
        <dbReference type="EMBL" id="BDZ51732.1"/>
    </source>
</evidence>